<dbReference type="Gene3D" id="3.20.20.10">
    <property type="entry name" value="Alanine racemase"/>
    <property type="match status" value="1"/>
</dbReference>
<keyword evidence="1 2" id="KW-0663">Pyridoxal phosphate</keyword>
<comment type="similarity">
    <text evidence="2 3">Belongs to the pyridoxal phosphate-binding protein YggS/PROSC family.</text>
</comment>
<evidence type="ECO:0000259" key="4">
    <source>
        <dbReference type="Pfam" id="PF01168"/>
    </source>
</evidence>
<dbReference type="SUPFAM" id="SSF51419">
    <property type="entry name" value="PLP-binding barrel"/>
    <property type="match status" value="1"/>
</dbReference>
<evidence type="ECO:0000256" key="2">
    <source>
        <dbReference type="HAMAP-Rule" id="MF_03225"/>
    </source>
</evidence>
<comment type="caution">
    <text evidence="5">The sequence shown here is derived from an EMBL/GenBank/DDBJ whole genome shotgun (WGS) entry which is preliminary data.</text>
</comment>
<dbReference type="PROSITE" id="PS01211">
    <property type="entry name" value="UPF0001"/>
    <property type="match status" value="1"/>
</dbReference>
<sequence length="289" mass="32363">MLLVNRDLSIYYNLQLYQGEGGELGTIQLLFSFSVMLKTMSEVNVKLGLKSVLSKIQQACAKREKECCEVNPRLVAVSKTKPVESIIEAYEEGQRHFGENYVQELEEKANNSLILESCKDIKWHFIGHLQGNKVNKVISIPNLYIVETVDSKKLANKLNNNWPQFGGVAKKLRVFIQINTSGEKEKNGILPSEVVDMVKYVTNDCPNLQLDGIMTIGQYGYNPADGPNPDFLKLLECRKNVCEALSLPLKDVEISMGMSDDFEQAVEMGSTNVRVGTAIFGYRPKKTSS</sequence>
<dbReference type="InterPro" id="IPR001608">
    <property type="entry name" value="Ala_racemase_N"/>
</dbReference>
<dbReference type="InterPro" id="IPR029066">
    <property type="entry name" value="PLP-binding_barrel"/>
</dbReference>
<feature type="modified residue" description="N6-(pyridoxal phosphate)lysine" evidence="2">
    <location>
        <position position="79"/>
    </location>
</feature>
<comment type="function">
    <text evidence="2">Pyridoxal 5'-phosphate (PLP)-binding protein, which may be involved in intracellular homeostatic regulation of pyridoxal 5'-phosphate (PLP), the active form of vitamin B6.</text>
</comment>
<feature type="domain" description="Alanine racemase N-terminal" evidence="4">
    <location>
        <begin position="65"/>
        <end position="284"/>
    </location>
</feature>
<dbReference type="FunFam" id="3.20.20.10:FF:000007">
    <property type="entry name" value="Pyridoxal phosphate homeostasis protein"/>
    <property type="match status" value="1"/>
</dbReference>
<gene>
    <name evidence="5" type="ORF">HHI36_007293</name>
</gene>
<keyword evidence="6" id="KW-1185">Reference proteome</keyword>
<evidence type="ECO:0000313" key="5">
    <source>
        <dbReference type="EMBL" id="KAL3268166.1"/>
    </source>
</evidence>
<evidence type="ECO:0000313" key="6">
    <source>
        <dbReference type="Proteomes" id="UP001516400"/>
    </source>
</evidence>
<proteinExistence type="inferred from homology"/>
<dbReference type="InterPro" id="IPR011078">
    <property type="entry name" value="PyrdxlP_homeostasis"/>
</dbReference>
<dbReference type="PANTHER" id="PTHR10146:SF14">
    <property type="entry name" value="PYRIDOXAL PHOSPHATE HOMEOSTASIS PROTEIN"/>
    <property type="match status" value="1"/>
</dbReference>
<organism evidence="5 6">
    <name type="scientific">Cryptolaemus montrouzieri</name>
    <dbReference type="NCBI Taxonomy" id="559131"/>
    <lineage>
        <taxon>Eukaryota</taxon>
        <taxon>Metazoa</taxon>
        <taxon>Ecdysozoa</taxon>
        <taxon>Arthropoda</taxon>
        <taxon>Hexapoda</taxon>
        <taxon>Insecta</taxon>
        <taxon>Pterygota</taxon>
        <taxon>Neoptera</taxon>
        <taxon>Endopterygota</taxon>
        <taxon>Coleoptera</taxon>
        <taxon>Polyphaga</taxon>
        <taxon>Cucujiformia</taxon>
        <taxon>Coccinelloidea</taxon>
        <taxon>Coccinellidae</taxon>
        <taxon>Scymninae</taxon>
        <taxon>Scymnini</taxon>
        <taxon>Cryptolaemus</taxon>
    </lineage>
</organism>
<dbReference type="CDD" id="cd06822">
    <property type="entry name" value="PLPDE_III_YBL036c_euk"/>
    <property type="match status" value="1"/>
</dbReference>
<evidence type="ECO:0000256" key="3">
    <source>
        <dbReference type="RuleBase" id="RU004514"/>
    </source>
</evidence>
<dbReference type="EMBL" id="JABFTP020000021">
    <property type="protein sequence ID" value="KAL3268166.1"/>
    <property type="molecule type" value="Genomic_DNA"/>
</dbReference>
<evidence type="ECO:0000256" key="1">
    <source>
        <dbReference type="ARBA" id="ARBA00022898"/>
    </source>
</evidence>
<protein>
    <recommendedName>
        <fullName evidence="2">Pyridoxal phosphate homeostasis protein</fullName>
        <shortName evidence="2">PLP homeostasis protein</shortName>
    </recommendedName>
</protein>
<dbReference type="NCBIfam" id="TIGR00044">
    <property type="entry name" value="YggS family pyridoxal phosphate-dependent enzyme"/>
    <property type="match status" value="1"/>
</dbReference>
<dbReference type="PANTHER" id="PTHR10146">
    <property type="entry name" value="PROLINE SYNTHETASE CO-TRANSCRIBED BACTERIAL HOMOLOG PROTEIN"/>
    <property type="match status" value="1"/>
</dbReference>
<dbReference type="HAMAP" id="MF_02087">
    <property type="entry name" value="PLP_homeostasis"/>
    <property type="match status" value="1"/>
</dbReference>
<dbReference type="Proteomes" id="UP001516400">
    <property type="component" value="Unassembled WGS sequence"/>
</dbReference>
<dbReference type="GO" id="GO:0030170">
    <property type="term" value="F:pyridoxal phosphate binding"/>
    <property type="evidence" value="ECO:0007669"/>
    <property type="project" value="UniProtKB-UniRule"/>
</dbReference>
<dbReference type="AlphaFoldDB" id="A0ABD2MPX9"/>
<dbReference type="Pfam" id="PF01168">
    <property type="entry name" value="Ala_racemase_N"/>
    <property type="match status" value="1"/>
</dbReference>
<accession>A0ABD2MPX9</accession>
<name>A0ABD2MPX9_9CUCU</name>
<reference evidence="5 6" key="1">
    <citation type="journal article" date="2021" name="BMC Biol.">
        <title>Horizontally acquired antibacterial genes associated with adaptive radiation of ladybird beetles.</title>
        <authorList>
            <person name="Li H.S."/>
            <person name="Tang X.F."/>
            <person name="Huang Y.H."/>
            <person name="Xu Z.Y."/>
            <person name="Chen M.L."/>
            <person name="Du X.Y."/>
            <person name="Qiu B.Y."/>
            <person name="Chen P.T."/>
            <person name="Zhang W."/>
            <person name="Slipinski A."/>
            <person name="Escalona H.E."/>
            <person name="Waterhouse R.M."/>
            <person name="Zwick A."/>
            <person name="Pang H."/>
        </authorList>
    </citation>
    <scope>NUCLEOTIDE SEQUENCE [LARGE SCALE GENOMIC DNA]</scope>
    <source>
        <strain evidence="5">SYSU2018</strain>
    </source>
</reference>